<proteinExistence type="predicted"/>
<dbReference type="EMBL" id="PJCJ01000033">
    <property type="protein sequence ID" value="PLV07910.1"/>
    <property type="molecule type" value="Genomic_DNA"/>
</dbReference>
<keyword evidence="1" id="KW-0547">Nucleotide-binding</keyword>
<evidence type="ECO:0000313" key="2">
    <source>
        <dbReference type="Proteomes" id="UP000234744"/>
    </source>
</evidence>
<reference evidence="1 2" key="1">
    <citation type="submission" date="2017-12" db="EMBL/GenBank/DDBJ databases">
        <title>Detection of the carbapenemase gene blaVIM-5 in members of the Pseudomonas putida group isolated from polluted Nigerian wetlands.</title>
        <authorList>
            <person name="Adelowo O."/>
            <person name="Vollmers J."/>
            <person name="Maeusezahl I."/>
            <person name="Kaster A.-K."/>
            <person name="Mueller J.A."/>
        </authorList>
    </citation>
    <scope>NUCLEOTIDE SEQUENCE [LARGE SCALE GENOMIC DNA]</scope>
    <source>
        <strain evidence="1 2">MR69</strain>
    </source>
</reference>
<keyword evidence="2" id="KW-1185">Reference proteome</keyword>
<dbReference type="SUPFAM" id="SSF55874">
    <property type="entry name" value="ATPase domain of HSP90 chaperone/DNA topoisomerase II/histidine kinase"/>
    <property type="match status" value="1"/>
</dbReference>
<dbReference type="Gene3D" id="3.30.565.10">
    <property type="entry name" value="Histidine kinase-like ATPase, C-terminal domain"/>
    <property type="match status" value="1"/>
</dbReference>
<protein>
    <submittedName>
        <fullName evidence="1">ATP-binding protein</fullName>
    </submittedName>
</protein>
<gene>
    <name evidence="1" type="ORF">CXG47_26815</name>
</gene>
<accession>A0ABX4TTU2</accession>
<comment type="caution">
    <text evidence="1">The sequence shown here is derived from an EMBL/GenBank/DDBJ whole genome shotgun (WGS) entry which is preliminary data.</text>
</comment>
<name>A0ABX4TTU2_PSEDL</name>
<dbReference type="Pfam" id="PF13589">
    <property type="entry name" value="HATPase_c_3"/>
    <property type="match status" value="1"/>
</dbReference>
<organism evidence="1 2">
    <name type="scientific">Pseudomonas plecoglossicida</name>
    <dbReference type="NCBI Taxonomy" id="70775"/>
    <lineage>
        <taxon>Bacteria</taxon>
        <taxon>Pseudomonadati</taxon>
        <taxon>Pseudomonadota</taxon>
        <taxon>Gammaproteobacteria</taxon>
        <taxon>Pseudomonadales</taxon>
        <taxon>Pseudomonadaceae</taxon>
        <taxon>Pseudomonas</taxon>
    </lineage>
</organism>
<evidence type="ECO:0000313" key="1">
    <source>
        <dbReference type="EMBL" id="PLV07910.1"/>
    </source>
</evidence>
<sequence>MVEALRGLGYNVQTALADIIDNSIAAGANEVRLKFDWADEASLISCLDNGRGMTESELDRAMRLGERNPLEERTSADLGRFGMGLKTASFSQCRRLTVATKAVEGVHCLRWDLDFLASSADDGWHLLEGPHPGSEANISMLSKQPSGTLVLWELLDRIVTKGSTVKDFLNLADKVEQHLGMVFHRYLEGSKPRLRILLNDRPVKPWDPFMSGHPAKPFNPPPFRHHSAFGIEAECHVLPHKDRLTPFEFDNLSGPEGWTAQQGFYVYRNERLLVAGSWLGLGSGRSWTKDEAHRLARIRLDIPNSADADWKIDIRKSTARPPVYLRSWLTGLAEETRSRARRAFAHRGKPTLMGNRQLIEAWRVEHLSSGVRYRVDSEHPAVRAVLDDAGMLLPQIKAMLRVIEETVPVQRIWIDTAESKDTPATGFDQTPPEEVYEVLNIMYRSFVKKKGYSPASAKAQLRITEPFHAFPSLVDSLPDNI</sequence>
<dbReference type="InterPro" id="IPR036890">
    <property type="entry name" value="HATPase_C_sf"/>
</dbReference>
<dbReference type="GO" id="GO:0005524">
    <property type="term" value="F:ATP binding"/>
    <property type="evidence" value="ECO:0007669"/>
    <property type="project" value="UniProtKB-KW"/>
</dbReference>
<dbReference type="Proteomes" id="UP000234744">
    <property type="component" value="Unassembled WGS sequence"/>
</dbReference>
<keyword evidence="1" id="KW-0067">ATP-binding</keyword>
<dbReference type="RefSeq" id="WP_043936122.1">
    <property type="nucleotide sequence ID" value="NZ_PJCJ01000033.1"/>
</dbReference>